<dbReference type="AlphaFoldDB" id="A0A318KF00"/>
<dbReference type="Gene3D" id="3.40.50.150">
    <property type="entry name" value="Vaccinia Virus protein VP39"/>
    <property type="match status" value="1"/>
</dbReference>
<dbReference type="InterPro" id="IPR041698">
    <property type="entry name" value="Methyltransf_25"/>
</dbReference>
<reference evidence="2 3" key="1">
    <citation type="submission" date="2018-05" db="EMBL/GenBank/DDBJ databases">
        <title>Genomic Encyclopedia of Type Strains, Phase IV (KMG-IV): sequencing the most valuable type-strain genomes for metagenomic binning, comparative biology and taxonomic classification.</title>
        <authorList>
            <person name="Goeker M."/>
        </authorList>
    </citation>
    <scope>NUCLEOTIDE SEQUENCE [LARGE SCALE GENOMIC DNA]</scope>
    <source>
        <strain evidence="2 3">DSM 44704</strain>
    </source>
</reference>
<organism evidence="2 3">
    <name type="scientific">Nocardia tenerifensis</name>
    <dbReference type="NCBI Taxonomy" id="228006"/>
    <lineage>
        <taxon>Bacteria</taxon>
        <taxon>Bacillati</taxon>
        <taxon>Actinomycetota</taxon>
        <taxon>Actinomycetes</taxon>
        <taxon>Mycobacteriales</taxon>
        <taxon>Nocardiaceae</taxon>
        <taxon>Nocardia</taxon>
    </lineage>
</organism>
<dbReference type="CDD" id="cd02440">
    <property type="entry name" value="AdoMet_MTases"/>
    <property type="match status" value="1"/>
</dbReference>
<dbReference type="GO" id="GO:0008168">
    <property type="term" value="F:methyltransferase activity"/>
    <property type="evidence" value="ECO:0007669"/>
    <property type="project" value="UniProtKB-KW"/>
</dbReference>
<protein>
    <submittedName>
        <fullName evidence="2">Methyltransferase family protein</fullName>
    </submittedName>
</protein>
<proteinExistence type="predicted"/>
<dbReference type="Pfam" id="PF13649">
    <property type="entry name" value="Methyltransf_25"/>
    <property type="match status" value="1"/>
</dbReference>
<feature type="domain" description="Methyltransferase" evidence="1">
    <location>
        <begin position="51"/>
        <end position="145"/>
    </location>
</feature>
<evidence type="ECO:0000313" key="2">
    <source>
        <dbReference type="EMBL" id="PXX71399.1"/>
    </source>
</evidence>
<gene>
    <name evidence="2" type="ORF">DFR70_101821</name>
</gene>
<keyword evidence="3" id="KW-1185">Reference proteome</keyword>
<name>A0A318KF00_9NOCA</name>
<keyword evidence="2" id="KW-0808">Transferase</keyword>
<dbReference type="SUPFAM" id="SSF53335">
    <property type="entry name" value="S-adenosyl-L-methionine-dependent methyltransferases"/>
    <property type="match status" value="1"/>
</dbReference>
<evidence type="ECO:0000259" key="1">
    <source>
        <dbReference type="Pfam" id="PF13649"/>
    </source>
</evidence>
<dbReference type="Proteomes" id="UP000247569">
    <property type="component" value="Unassembled WGS sequence"/>
</dbReference>
<dbReference type="InterPro" id="IPR050508">
    <property type="entry name" value="Methyltransf_Superfamily"/>
</dbReference>
<keyword evidence="2" id="KW-0489">Methyltransferase</keyword>
<dbReference type="InterPro" id="IPR029063">
    <property type="entry name" value="SAM-dependent_MTases_sf"/>
</dbReference>
<evidence type="ECO:0000313" key="3">
    <source>
        <dbReference type="Proteomes" id="UP000247569"/>
    </source>
</evidence>
<dbReference type="OrthoDB" id="65624at2"/>
<dbReference type="RefSeq" id="WP_051187235.1">
    <property type="nucleotide sequence ID" value="NZ_QJKF01000001.1"/>
</dbReference>
<dbReference type="EMBL" id="QJKF01000001">
    <property type="protein sequence ID" value="PXX71399.1"/>
    <property type="molecule type" value="Genomic_DNA"/>
</dbReference>
<accession>A0A318KF00</accession>
<sequence>MSDTDHSTTLTWDTAAAAAAYRRRDMRLAERLIFPTALHHLGRPARPDAAVLDIGCGTGVLAALMARTHGWTVHGLDVSPHMLEIARTDNAHPRIDYHLFDGRSLPDIADGTVDAAVCCLVYCTDPDDHRLAALTSEIERVLRPGAPYILADLNPDATGEQFSTLRYGEPKTTYSDGDSVPVVLRRLDGTTDALTCHFRTLATYTSLLTDAGFPTPTVDLPTDTATIAPYMVLTTHKDR</sequence>
<dbReference type="GO" id="GO:0032259">
    <property type="term" value="P:methylation"/>
    <property type="evidence" value="ECO:0007669"/>
    <property type="project" value="UniProtKB-KW"/>
</dbReference>
<comment type="caution">
    <text evidence="2">The sequence shown here is derived from an EMBL/GenBank/DDBJ whole genome shotgun (WGS) entry which is preliminary data.</text>
</comment>
<dbReference type="PANTHER" id="PTHR42912">
    <property type="entry name" value="METHYLTRANSFERASE"/>
    <property type="match status" value="1"/>
</dbReference>